<proteinExistence type="predicted"/>
<keyword evidence="2" id="KW-1185">Reference proteome</keyword>
<accession>A0A136Q2C3</accession>
<protein>
    <submittedName>
        <fullName evidence="1">Uncharacterized protein</fullName>
    </submittedName>
</protein>
<organism evidence="1 2">
    <name type="scientific">Christensenella minuta</name>
    <dbReference type="NCBI Taxonomy" id="626937"/>
    <lineage>
        <taxon>Bacteria</taxon>
        <taxon>Bacillati</taxon>
        <taxon>Bacillota</taxon>
        <taxon>Clostridia</taxon>
        <taxon>Christensenellales</taxon>
        <taxon>Christensenellaceae</taxon>
        <taxon>Christensenella</taxon>
    </lineage>
</organism>
<dbReference type="EMBL" id="LSZW01000063">
    <property type="protein sequence ID" value="KXK64839.1"/>
    <property type="molecule type" value="Genomic_DNA"/>
</dbReference>
<gene>
    <name evidence="1" type="ORF">HMPREF3293_02084</name>
</gene>
<sequence length="40" mass="4239">MRLLSSRCSPPVVSFSITQGRGHETKYCPAEGGAGGLKFL</sequence>
<dbReference type="STRING" id="626937.HMPREF3293_02084"/>
<dbReference type="AlphaFoldDB" id="A0A136Q2C3"/>
<comment type="caution">
    <text evidence="1">The sequence shown here is derived from an EMBL/GenBank/DDBJ whole genome shotgun (WGS) entry which is preliminary data.</text>
</comment>
<reference evidence="1 2" key="1">
    <citation type="submission" date="2016-02" db="EMBL/GenBank/DDBJ databases">
        <authorList>
            <person name="Wen L."/>
            <person name="He K."/>
            <person name="Yang H."/>
        </authorList>
    </citation>
    <scope>NUCLEOTIDE SEQUENCE [LARGE SCALE GENOMIC DNA]</scope>
    <source>
        <strain evidence="1 2">DSM 22607</strain>
    </source>
</reference>
<dbReference type="Proteomes" id="UP000070366">
    <property type="component" value="Unassembled WGS sequence"/>
</dbReference>
<name>A0A136Q2C3_9FIRM</name>
<evidence type="ECO:0000313" key="1">
    <source>
        <dbReference type="EMBL" id="KXK64839.1"/>
    </source>
</evidence>
<evidence type="ECO:0000313" key="2">
    <source>
        <dbReference type="Proteomes" id="UP000070366"/>
    </source>
</evidence>